<keyword evidence="9" id="KW-1185">Reference proteome</keyword>
<dbReference type="InterPro" id="IPR036849">
    <property type="entry name" value="Enolase-like_C_sf"/>
</dbReference>
<dbReference type="CDD" id="cd03317">
    <property type="entry name" value="NAAAR"/>
    <property type="match status" value="1"/>
</dbReference>
<proteinExistence type="predicted"/>
<accession>A0ABZ2LSQ8</accession>
<dbReference type="Gene3D" id="3.30.390.10">
    <property type="entry name" value="Enolase-like, N-terminal domain"/>
    <property type="match status" value="1"/>
</dbReference>
<dbReference type="PANTHER" id="PTHR48073">
    <property type="entry name" value="O-SUCCINYLBENZOATE SYNTHASE-RELATED"/>
    <property type="match status" value="1"/>
</dbReference>
<name>A0ABZ2LSQ8_9BACT</name>
<dbReference type="InterPro" id="IPR010197">
    <property type="entry name" value="OSBS/NAAAR"/>
</dbReference>
<keyword evidence="4 8" id="KW-0456">Lyase</keyword>
<evidence type="ECO:0000256" key="4">
    <source>
        <dbReference type="ARBA" id="ARBA00023239"/>
    </source>
</evidence>
<evidence type="ECO:0000256" key="5">
    <source>
        <dbReference type="ARBA" id="ARBA00029491"/>
    </source>
</evidence>
<dbReference type="InterPro" id="IPR013341">
    <property type="entry name" value="Mandelate_racemase_N_dom"/>
</dbReference>
<reference evidence="8 9" key="1">
    <citation type="submission" date="2021-12" db="EMBL/GenBank/DDBJ databases">
        <title>Discovery of the Pendulisporaceae a myxobacterial family with distinct sporulation behavior and unique specialized metabolism.</title>
        <authorList>
            <person name="Garcia R."/>
            <person name="Popoff A."/>
            <person name="Bader C.D."/>
            <person name="Loehr J."/>
            <person name="Walesch S."/>
            <person name="Walt C."/>
            <person name="Boldt J."/>
            <person name="Bunk B."/>
            <person name="Haeckl F.J.F.P.J."/>
            <person name="Gunesch A.P."/>
            <person name="Birkelbach J."/>
            <person name="Nuebel U."/>
            <person name="Pietschmann T."/>
            <person name="Bach T."/>
            <person name="Mueller R."/>
        </authorList>
    </citation>
    <scope>NUCLEOTIDE SEQUENCE [LARGE SCALE GENOMIC DNA]</scope>
    <source>
        <strain evidence="8 9">MSr11954</strain>
    </source>
</reference>
<evidence type="ECO:0000256" key="3">
    <source>
        <dbReference type="ARBA" id="ARBA00022842"/>
    </source>
</evidence>
<feature type="domain" description="Mandelate racemase/muconate lactonizing enzyme C-terminal" evidence="7">
    <location>
        <begin position="147"/>
        <end position="239"/>
    </location>
</feature>
<dbReference type="InterPro" id="IPR029017">
    <property type="entry name" value="Enolase-like_N"/>
</dbReference>
<evidence type="ECO:0000313" key="9">
    <source>
        <dbReference type="Proteomes" id="UP001370348"/>
    </source>
</evidence>
<dbReference type="GO" id="GO:0043748">
    <property type="term" value="F:O-succinylbenzoate synthase activity"/>
    <property type="evidence" value="ECO:0007669"/>
    <property type="project" value="UniProtKB-EC"/>
</dbReference>
<dbReference type="Proteomes" id="UP001370348">
    <property type="component" value="Chromosome"/>
</dbReference>
<comment type="cofactor">
    <cofactor evidence="1">
        <name>a divalent metal cation</name>
        <dbReference type="ChEBI" id="CHEBI:60240"/>
    </cofactor>
</comment>
<keyword evidence="3" id="KW-0460">Magnesium</keyword>
<dbReference type="InterPro" id="IPR029065">
    <property type="entry name" value="Enolase_C-like"/>
</dbReference>
<dbReference type="RefSeq" id="WP_394821807.1">
    <property type="nucleotide sequence ID" value="NZ_CP089984.1"/>
</dbReference>
<dbReference type="NCBIfam" id="TIGR01928">
    <property type="entry name" value="menC_lowGC_arch"/>
    <property type="match status" value="1"/>
</dbReference>
<dbReference type="InterPro" id="IPR013342">
    <property type="entry name" value="Mandelate_racemase_C"/>
</dbReference>
<evidence type="ECO:0000256" key="2">
    <source>
        <dbReference type="ARBA" id="ARBA00022723"/>
    </source>
</evidence>
<dbReference type="Pfam" id="PF02746">
    <property type="entry name" value="MR_MLE_N"/>
    <property type="match status" value="1"/>
</dbReference>
<dbReference type="Gene3D" id="3.20.20.120">
    <property type="entry name" value="Enolase-like C-terminal domain"/>
    <property type="match status" value="1"/>
</dbReference>
<dbReference type="SUPFAM" id="SSF51604">
    <property type="entry name" value="Enolase C-terminal domain-like"/>
    <property type="match status" value="1"/>
</dbReference>
<dbReference type="EC" id="4.2.1.113" evidence="5 6"/>
<dbReference type="PANTHER" id="PTHR48073:SF5">
    <property type="entry name" value="O-SUCCINYLBENZOATE SYNTHASE"/>
    <property type="match status" value="1"/>
</dbReference>
<evidence type="ECO:0000256" key="1">
    <source>
        <dbReference type="ARBA" id="ARBA00001968"/>
    </source>
</evidence>
<dbReference type="SFLD" id="SFLDS00001">
    <property type="entry name" value="Enolase"/>
    <property type="match status" value="1"/>
</dbReference>
<dbReference type="SMART" id="SM00922">
    <property type="entry name" value="MR_MLE"/>
    <property type="match status" value="1"/>
</dbReference>
<gene>
    <name evidence="8" type="primary">menC</name>
    <name evidence="8" type="ORF">LZC94_30600</name>
</gene>
<evidence type="ECO:0000259" key="7">
    <source>
        <dbReference type="SMART" id="SM00922"/>
    </source>
</evidence>
<dbReference type="SFLD" id="SFLDG00180">
    <property type="entry name" value="muconate_cycloisomerase"/>
    <property type="match status" value="1"/>
</dbReference>
<evidence type="ECO:0000313" key="8">
    <source>
        <dbReference type="EMBL" id="WXB12191.1"/>
    </source>
</evidence>
<evidence type="ECO:0000256" key="6">
    <source>
        <dbReference type="NCBIfam" id="TIGR01928"/>
    </source>
</evidence>
<keyword evidence="2" id="KW-0479">Metal-binding</keyword>
<dbReference type="EMBL" id="CP089984">
    <property type="protein sequence ID" value="WXB12191.1"/>
    <property type="molecule type" value="Genomic_DNA"/>
</dbReference>
<sequence>MRATTMRIDRVTLMEVQMDLVTPFRTSSLEVRGLRHALVRAEATGLVGWGECAALPDPHYVGETAESAWLALRDVIVPAVLGVEWSGIEELVSHYRGVRGNTFARAAMELAAWDLLGKSRGQSLAAMLGGTRSEVASGVVLGLRTDRGELLESIARHVQEGCPRVKLKIAPGKDVALVEAVRGRFPELALMVDANSAYTLADAPTLARLDAFDLMMIEQPLAWDDFADHAELQTMLRTPICLDESIGSFNDARTALALGSCRVLNIKPGRVGGLLEAKRIHDLCMARGVPVWCGGMLEFGIGRAANLALASLPGFTLPGDNLGSDRYFTRDLVEPVIRDRAGILSVPRGPGIGCTVDEEHLRRHRVRAITLTAHARY</sequence>
<organism evidence="8 9">
    <name type="scientific">Pendulispora albinea</name>
    <dbReference type="NCBI Taxonomy" id="2741071"/>
    <lineage>
        <taxon>Bacteria</taxon>
        <taxon>Pseudomonadati</taxon>
        <taxon>Myxococcota</taxon>
        <taxon>Myxococcia</taxon>
        <taxon>Myxococcales</taxon>
        <taxon>Sorangiineae</taxon>
        <taxon>Pendulisporaceae</taxon>
        <taxon>Pendulispora</taxon>
    </lineage>
</organism>
<dbReference type="SUPFAM" id="SSF54826">
    <property type="entry name" value="Enolase N-terminal domain-like"/>
    <property type="match status" value="1"/>
</dbReference>
<dbReference type="Pfam" id="PF13378">
    <property type="entry name" value="MR_MLE_C"/>
    <property type="match status" value="1"/>
</dbReference>
<dbReference type="SFLD" id="SFLDF00009">
    <property type="entry name" value="o-succinylbenzoate_synthase"/>
    <property type="match status" value="1"/>
</dbReference>
<protein>
    <recommendedName>
        <fullName evidence="5 6">o-succinylbenzoate synthase</fullName>
        <ecNumber evidence="5 6">4.2.1.113</ecNumber>
    </recommendedName>
</protein>